<accession>A0A1F6W1V6</accession>
<comment type="caution">
    <text evidence="4">The sequence shown here is derived from an EMBL/GenBank/DDBJ whole genome shotgun (WGS) entry which is preliminary data.</text>
</comment>
<feature type="domain" description="RmlD-like substrate binding" evidence="3">
    <location>
        <begin position="3"/>
        <end position="144"/>
    </location>
</feature>
<evidence type="ECO:0000256" key="2">
    <source>
        <dbReference type="RuleBase" id="RU364082"/>
    </source>
</evidence>
<dbReference type="InterPro" id="IPR005913">
    <property type="entry name" value="dTDP_dehydrorham_reduct"/>
</dbReference>
<dbReference type="Pfam" id="PF04321">
    <property type="entry name" value="RmlD_sub_bind"/>
    <property type="match status" value="1"/>
</dbReference>
<reference evidence="4 5" key="1">
    <citation type="journal article" date="2016" name="Nat. Commun.">
        <title>Thousands of microbial genomes shed light on interconnected biogeochemical processes in an aquifer system.</title>
        <authorList>
            <person name="Anantharaman K."/>
            <person name="Brown C.T."/>
            <person name="Hug L.A."/>
            <person name="Sharon I."/>
            <person name="Castelle C.J."/>
            <person name="Probst A.J."/>
            <person name="Thomas B.C."/>
            <person name="Singh A."/>
            <person name="Wilkins M.J."/>
            <person name="Karaoz U."/>
            <person name="Brodie E.L."/>
            <person name="Williams K.H."/>
            <person name="Hubbard S.S."/>
            <person name="Banfield J.F."/>
        </authorList>
    </citation>
    <scope>NUCLEOTIDE SEQUENCE [LARGE SCALE GENOMIC DNA]</scope>
</reference>
<keyword evidence="2" id="KW-0521">NADP</keyword>
<dbReference type="EMBL" id="MFUG01000014">
    <property type="protein sequence ID" value="OGI75897.1"/>
    <property type="molecule type" value="Genomic_DNA"/>
</dbReference>
<proteinExistence type="inferred from homology"/>
<dbReference type="STRING" id="1801756.A3C67_03460"/>
<organism evidence="4 5">
    <name type="scientific">Candidatus Nomurabacteria bacterium RIFCSPHIGHO2_02_FULL_42_19</name>
    <dbReference type="NCBI Taxonomy" id="1801756"/>
    <lineage>
        <taxon>Bacteria</taxon>
        <taxon>Candidatus Nomuraibacteriota</taxon>
    </lineage>
</organism>
<evidence type="ECO:0000313" key="4">
    <source>
        <dbReference type="EMBL" id="OGI75897.1"/>
    </source>
</evidence>
<gene>
    <name evidence="4" type="ORF">A3C67_03460</name>
</gene>
<dbReference type="InterPro" id="IPR029903">
    <property type="entry name" value="RmlD-like-bd"/>
</dbReference>
<evidence type="ECO:0000313" key="5">
    <source>
        <dbReference type="Proteomes" id="UP000179275"/>
    </source>
</evidence>
<dbReference type="SUPFAM" id="SSF51735">
    <property type="entry name" value="NAD(P)-binding Rossmann-fold domains"/>
    <property type="match status" value="1"/>
</dbReference>
<dbReference type="AlphaFoldDB" id="A0A1F6W1V6"/>
<comment type="pathway">
    <text evidence="2">Carbohydrate biosynthesis; dTDP-L-rhamnose biosynthesis.</text>
</comment>
<dbReference type="Gene3D" id="3.40.50.720">
    <property type="entry name" value="NAD(P)-binding Rossmann-like Domain"/>
    <property type="match status" value="1"/>
</dbReference>
<evidence type="ECO:0000256" key="1">
    <source>
        <dbReference type="ARBA" id="ARBA00010944"/>
    </source>
</evidence>
<sequence>MKKILFTGGSGLLGSEFKKLAPKWLYPTHQEFDVTDYKSMKKYLRRKNISSIVHAAAFISPPKVDNNPLLAIETNISGTVNVTKLCIENNLKTVYVNSDYIFKGDKGRYKEEDPVYPVNKYGWSKLGGECAVRMYDNSLIIRTTFGPNIFPYENAFIDQWTSREKVSVIAGLIIRLIKKNAVGVYHVGGKRKTVFEYAKGVSPLKNTGKISIKDVPFKLPKDTSLDCGKQNKLLKIKMKK</sequence>
<comment type="function">
    <text evidence="2">Catalyzes the reduction of dTDP-6-deoxy-L-lyxo-4-hexulose to yield dTDP-L-rhamnose.</text>
</comment>
<dbReference type="PANTHER" id="PTHR10491:SF4">
    <property type="entry name" value="METHIONINE ADENOSYLTRANSFERASE 2 SUBUNIT BETA"/>
    <property type="match status" value="1"/>
</dbReference>
<comment type="similarity">
    <text evidence="1 2">Belongs to the dTDP-4-dehydrorhamnose reductase family.</text>
</comment>
<protein>
    <recommendedName>
        <fullName evidence="2">dTDP-4-dehydrorhamnose reductase</fullName>
        <ecNumber evidence="2">1.1.1.133</ecNumber>
    </recommendedName>
</protein>
<dbReference type="Proteomes" id="UP000179275">
    <property type="component" value="Unassembled WGS sequence"/>
</dbReference>
<name>A0A1F6W1V6_9BACT</name>
<dbReference type="InterPro" id="IPR036291">
    <property type="entry name" value="NAD(P)-bd_dom_sf"/>
</dbReference>
<dbReference type="EC" id="1.1.1.133" evidence="2"/>
<keyword evidence="2" id="KW-0560">Oxidoreductase</keyword>
<dbReference type="UniPathway" id="UPA00124"/>
<dbReference type="PANTHER" id="PTHR10491">
    <property type="entry name" value="DTDP-4-DEHYDRORHAMNOSE REDUCTASE"/>
    <property type="match status" value="1"/>
</dbReference>
<dbReference type="GO" id="GO:0019305">
    <property type="term" value="P:dTDP-rhamnose biosynthetic process"/>
    <property type="evidence" value="ECO:0007669"/>
    <property type="project" value="UniProtKB-UniPathway"/>
</dbReference>
<dbReference type="GO" id="GO:0008831">
    <property type="term" value="F:dTDP-4-dehydrorhamnose reductase activity"/>
    <property type="evidence" value="ECO:0007669"/>
    <property type="project" value="UniProtKB-EC"/>
</dbReference>
<evidence type="ECO:0000259" key="3">
    <source>
        <dbReference type="Pfam" id="PF04321"/>
    </source>
</evidence>